<evidence type="ECO:0000259" key="5">
    <source>
        <dbReference type="PROSITE" id="PS51464"/>
    </source>
</evidence>
<sequence length="280" mass="31476">MNAVNILEQIQNQYASFSKNERNIADYILQNKAIINNMNIKDFATNVNTSTSSITRFCKRIKVDGFVDMKIALRSLTAVSPHREMPTIFDDIYGYYTQVIDGTNQMVDNERLEQIIDLIKKANRIFVYGIGSSGLTATELSQRLIRMGLNVIGVSDSHLMIINSSIIKENDLVIGISNSGETIELIESLKIAKRQKAKVVALTSYKNSSLTQVADVNFYGYNSRFVNNTVFVNTQFGLMYLIDVISTFLLQDDNLNYNMNTTIQSVLAYTKNNEVKGITG</sequence>
<dbReference type="EMBL" id="FJNE01000011">
    <property type="protein sequence ID" value="CZR01946.1"/>
    <property type="molecule type" value="Genomic_DNA"/>
</dbReference>
<proteinExistence type="predicted"/>
<evidence type="ECO:0000259" key="4">
    <source>
        <dbReference type="PROSITE" id="PS51071"/>
    </source>
</evidence>
<dbReference type="SUPFAM" id="SSF46689">
    <property type="entry name" value="Homeodomain-like"/>
    <property type="match status" value="1"/>
</dbReference>
<evidence type="ECO:0000256" key="1">
    <source>
        <dbReference type="ARBA" id="ARBA00023015"/>
    </source>
</evidence>
<keyword evidence="6" id="KW-0413">Isomerase</keyword>
<dbReference type="InterPro" id="IPR009057">
    <property type="entry name" value="Homeodomain-like_sf"/>
</dbReference>
<evidence type="ECO:0000256" key="2">
    <source>
        <dbReference type="ARBA" id="ARBA00023125"/>
    </source>
</evidence>
<gene>
    <name evidence="6" type="ORF">Tpal_2699</name>
</gene>
<reference evidence="6 7" key="1">
    <citation type="submission" date="2016-02" db="EMBL/GenBank/DDBJ databases">
        <authorList>
            <person name="Wen L."/>
            <person name="He K."/>
            <person name="Yang H."/>
        </authorList>
    </citation>
    <scope>NUCLEOTIDE SEQUENCE [LARGE SCALE GENOMIC DNA]</scope>
    <source>
        <strain evidence="6">Trichococcus palustris</strain>
    </source>
</reference>
<dbReference type="Gene3D" id="3.40.50.10490">
    <property type="entry name" value="Glucose-6-phosphate isomerase like protein, domain 1"/>
    <property type="match status" value="1"/>
</dbReference>
<dbReference type="InterPro" id="IPR001347">
    <property type="entry name" value="SIS_dom"/>
</dbReference>
<evidence type="ECO:0000256" key="3">
    <source>
        <dbReference type="ARBA" id="ARBA00023163"/>
    </source>
</evidence>
<dbReference type="GO" id="GO:1901135">
    <property type="term" value="P:carbohydrate derivative metabolic process"/>
    <property type="evidence" value="ECO:0007669"/>
    <property type="project" value="InterPro"/>
</dbReference>
<dbReference type="InterPro" id="IPR047640">
    <property type="entry name" value="RpiR-like"/>
</dbReference>
<evidence type="ECO:0000313" key="6">
    <source>
        <dbReference type="EMBL" id="CZR01946.1"/>
    </source>
</evidence>
<dbReference type="OrthoDB" id="1648815at2"/>
<dbReference type="GO" id="GO:0003677">
    <property type="term" value="F:DNA binding"/>
    <property type="evidence" value="ECO:0007669"/>
    <property type="project" value="UniProtKB-KW"/>
</dbReference>
<feature type="domain" description="SIS" evidence="5">
    <location>
        <begin position="115"/>
        <end position="255"/>
    </location>
</feature>
<dbReference type="InterPro" id="IPR046348">
    <property type="entry name" value="SIS_dom_sf"/>
</dbReference>
<dbReference type="GO" id="GO:0003700">
    <property type="term" value="F:DNA-binding transcription factor activity"/>
    <property type="evidence" value="ECO:0007669"/>
    <property type="project" value="InterPro"/>
</dbReference>
<dbReference type="Pfam" id="PF01380">
    <property type="entry name" value="SIS"/>
    <property type="match status" value="1"/>
</dbReference>
<dbReference type="AlphaFoldDB" id="A0A143Z0D3"/>
<organism evidence="6 7">
    <name type="scientific">Trichococcus palustris</name>
    <dbReference type="NCBI Taxonomy" id="140314"/>
    <lineage>
        <taxon>Bacteria</taxon>
        <taxon>Bacillati</taxon>
        <taxon>Bacillota</taxon>
        <taxon>Bacilli</taxon>
        <taxon>Lactobacillales</taxon>
        <taxon>Carnobacteriaceae</taxon>
        <taxon>Trichococcus</taxon>
    </lineage>
</organism>
<keyword evidence="1" id="KW-0805">Transcription regulation</keyword>
<dbReference type="STRING" id="140314.SAMN04488076_12718"/>
<dbReference type="Gene3D" id="1.10.10.10">
    <property type="entry name" value="Winged helix-like DNA-binding domain superfamily/Winged helix DNA-binding domain"/>
    <property type="match status" value="1"/>
</dbReference>
<keyword evidence="2" id="KW-0238">DNA-binding</keyword>
<dbReference type="PANTHER" id="PTHR30514:SF21">
    <property type="entry name" value="RPIR-FAMILY TRANSCRIPTIONAL REGULATOR"/>
    <property type="match status" value="1"/>
</dbReference>
<dbReference type="RefSeq" id="WP_087034196.1">
    <property type="nucleotide sequence ID" value="NZ_FJNE01000011.1"/>
</dbReference>
<protein>
    <submittedName>
        <fullName evidence="6">Sugar isomerase (Sis)</fullName>
    </submittedName>
</protein>
<evidence type="ECO:0000313" key="7">
    <source>
        <dbReference type="Proteomes" id="UP000242754"/>
    </source>
</evidence>
<dbReference type="CDD" id="cd05013">
    <property type="entry name" value="SIS_RpiR"/>
    <property type="match status" value="1"/>
</dbReference>
<name>A0A143Z0D3_9LACT</name>
<dbReference type="PROSITE" id="PS51071">
    <property type="entry name" value="HTH_RPIR"/>
    <property type="match status" value="1"/>
</dbReference>
<keyword evidence="7" id="KW-1185">Reference proteome</keyword>
<dbReference type="Proteomes" id="UP000242754">
    <property type="component" value="Unassembled WGS sequence"/>
</dbReference>
<accession>A0A143Z0D3</accession>
<dbReference type="InterPro" id="IPR000281">
    <property type="entry name" value="HTH_RpiR"/>
</dbReference>
<dbReference type="GO" id="GO:0016853">
    <property type="term" value="F:isomerase activity"/>
    <property type="evidence" value="ECO:0007669"/>
    <property type="project" value="UniProtKB-KW"/>
</dbReference>
<dbReference type="SUPFAM" id="SSF53697">
    <property type="entry name" value="SIS domain"/>
    <property type="match status" value="1"/>
</dbReference>
<keyword evidence="3" id="KW-0804">Transcription</keyword>
<feature type="domain" description="HTH rpiR-type" evidence="4">
    <location>
        <begin position="4"/>
        <end position="80"/>
    </location>
</feature>
<dbReference type="InterPro" id="IPR036388">
    <property type="entry name" value="WH-like_DNA-bd_sf"/>
</dbReference>
<dbReference type="InterPro" id="IPR035472">
    <property type="entry name" value="RpiR-like_SIS"/>
</dbReference>
<dbReference type="GO" id="GO:0097367">
    <property type="term" value="F:carbohydrate derivative binding"/>
    <property type="evidence" value="ECO:0007669"/>
    <property type="project" value="InterPro"/>
</dbReference>
<dbReference type="Pfam" id="PF01418">
    <property type="entry name" value="HTH_6"/>
    <property type="match status" value="1"/>
</dbReference>
<dbReference type="PROSITE" id="PS51464">
    <property type="entry name" value="SIS"/>
    <property type="match status" value="1"/>
</dbReference>
<dbReference type="PANTHER" id="PTHR30514">
    <property type="entry name" value="GLUCOKINASE"/>
    <property type="match status" value="1"/>
</dbReference>